<keyword evidence="1" id="KW-0472">Membrane</keyword>
<keyword evidence="2" id="KW-0732">Signal</keyword>
<proteinExistence type="predicted"/>
<organism evidence="3 4">
    <name type="scientific">Ilyodon furcidens</name>
    <name type="common">goldbreast splitfin</name>
    <dbReference type="NCBI Taxonomy" id="33524"/>
    <lineage>
        <taxon>Eukaryota</taxon>
        <taxon>Metazoa</taxon>
        <taxon>Chordata</taxon>
        <taxon>Craniata</taxon>
        <taxon>Vertebrata</taxon>
        <taxon>Euteleostomi</taxon>
        <taxon>Actinopterygii</taxon>
        <taxon>Neopterygii</taxon>
        <taxon>Teleostei</taxon>
        <taxon>Neoteleostei</taxon>
        <taxon>Acanthomorphata</taxon>
        <taxon>Ovalentaria</taxon>
        <taxon>Atherinomorphae</taxon>
        <taxon>Cyprinodontiformes</taxon>
        <taxon>Goodeidae</taxon>
        <taxon>Ilyodon</taxon>
    </lineage>
</organism>
<gene>
    <name evidence="3" type="ORF">ILYODFUR_003806</name>
</gene>
<evidence type="ECO:0000313" key="3">
    <source>
        <dbReference type="EMBL" id="MEQ2243108.1"/>
    </source>
</evidence>
<dbReference type="EMBL" id="JAHRIQ010069714">
    <property type="protein sequence ID" value="MEQ2243108.1"/>
    <property type="molecule type" value="Genomic_DNA"/>
</dbReference>
<reference evidence="3 4" key="1">
    <citation type="submission" date="2021-06" db="EMBL/GenBank/DDBJ databases">
        <authorList>
            <person name="Palmer J.M."/>
        </authorList>
    </citation>
    <scope>NUCLEOTIDE SEQUENCE [LARGE SCALE GENOMIC DNA]</scope>
    <source>
        <strain evidence="4">if_2019</strain>
        <tissue evidence="3">Muscle</tissue>
    </source>
</reference>
<feature type="transmembrane region" description="Helical" evidence="1">
    <location>
        <begin position="34"/>
        <end position="54"/>
    </location>
</feature>
<accession>A0ABV0UD30</accession>
<keyword evidence="1" id="KW-0812">Transmembrane</keyword>
<evidence type="ECO:0000313" key="4">
    <source>
        <dbReference type="Proteomes" id="UP001482620"/>
    </source>
</evidence>
<evidence type="ECO:0000256" key="1">
    <source>
        <dbReference type="SAM" id="Phobius"/>
    </source>
</evidence>
<feature type="signal peptide" evidence="2">
    <location>
        <begin position="1"/>
        <end position="18"/>
    </location>
</feature>
<feature type="chain" id="PRO_5046356727" evidence="2">
    <location>
        <begin position="19"/>
        <end position="103"/>
    </location>
</feature>
<comment type="caution">
    <text evidence="3">The sequence shown here is derived from an EMBL/GenBank/DDBJ whole genome shotgun (WGS) entry which is preliminary data.</text>
</comment>
<dbReference type="Proteomes" id="UP001482620">
    <property type="component" value="Unassembled WGS sequence"/>
</dbReference>
<name>A0ABV0UD30_9TELE</name>
<keyword evidence="1" id="KW-1133">Transmembrane helix</keyword>
<sequence length="103" mass="11415">MSSSFSFSLFLALPPSACCPFSFLFILCPKCPPLISLLPSFLLSFVLVCFLLSLCPSLCPTFLPCILLPLHFCPISPPDFVSYPDFLSPLRSSFLPSFCISYF</sequence>
<keyword evidence="4" id="KW-1185">Reference proteome</keyword>
<evidence type="ECO:0000256" key="2">
    <source>
        <dbReference type="SAM" id="SignalP"/>
    </source>
</evidence>
<protein>
    <submittedName>
        <fullName evidence="3">Uncharacterized protein</fullName>
    </submittedName>
</protein>